<dbReference type="Pfam" id="PF05368">
    <property type="entry name" value="NmrA"/>
    <property type="match status" value="1"/>
</dbReference>
<gene>
    <name evidence="4" type="ORF">SLS53_000212</name>
</gene>
<dbReference type="AlphaFoldDB" id="A0AAN9UJU6"/>
<dbReference type="SUPFAM" id="SSF51735">
    <property type="entry name" value="NAD(P)-binding Rossmann-fold domains"/>
    <property type="match status" value="1"/>
</dbReference>
<protein>
    <recommendedName>
        <fullName evidence="3">NmrA-like domain-containing protein</fullName>
    </recommendedName>
</protein>
<name>A0AAN9UJU6_9PEZI</name>
<evidence type="ECO:0000313" key="4">
    <source>
        <dbReference type="EMBL" id="KAK7749634.1"/>
    </source>
</evidence>
<dbReference type="CDD" id="cd05251">
    <property type="entry name" value="NmrA_like_SDR_a"/>
    <property type="match status" value="1"/>
</dbReference>
<dbReference type="InterPro" id="IPR008030">
    <property type="entry name" value="NmrA-like"/>
</dbReference>
<dbReference type="Proteomes" id="UP001320245">
    <property type="component" value="Unassembled WGS sequence"/>
</dbReference>
<dbReference type="InterPro" id="IPR051164">
    <property type="entry name" value="NmrA-like_oxidored"/>
</dbReference>
<evidence type="ECO:0000256" key="2">
    <source>
        <dbReference type="ARBA" id="ARBA00022857"/>
    </source>
</evidence>
<dbReference type="PANTHER" id="PTHR42748:SF28">
    <property type="entry name" value="NMRA-LIKE DOMAIN-CONTAINING PROTEIN"/>
    <property type="match status" value="1"/>
</dbReference>
<feature type="domain" description="NmrA-like" evidence="3">
    <location>
        <begin position="3"/>
        <end position="284"/>
    </location>
</feature>
<dbReference type="InterPro" id="IPR036291">
    <property type="entry name" value="NAD(P)-bd_dom_sf"/>
</dbReference>
<evidence type="ECO:0000259" key="3">
    <source>
        <dbReference type="Pfam" id="PF05368"/>
    </source>
</evidence>
<keyword evidence="2" id="KW-0521">NADP</keyword>
<dbReference type="GO" id="GO:0005634">
    <property type="term" value="C:nucleus"/>
    <property type="evidence" value="ECO:0007669"/>
    <property type="project" value="TreeGrafter"/>
</dbReference>
<dbReference type="Gene3D" id="3.90.25.10">
    <property type="entry name" value="UDP-galactose 4-epimerase, domain 1"/>
    <property type="match status" value="1"/>
</dbReference>
<dbReference type="Gene3D" id="3.40.50.720">
    <property type="entry name" value="NAD(P)-binding Rossmann-like Domain"/>
    <property type="match status" value="1"/>
</dbReference>
<reference evidence="4 5" key="1">
    <citation type="journal article" date="2023" name="PLoS ONE">
        <title>Cytospora paraplurivora sp. nov. isolated from orchards with fruit tree decline syndrome in Ontario, Canada.</title>
        <authorList>
            <person name="Ilyukhin E."/>
            <person name="Nguyen H.D.T."/>
            <person name="Castle A.J."/>
            <person name="Ellouze W."/>
        </authorList>
    </citation>
    <scope>NUCLEOTIDE SEQUENCE [LARGE SCALE GENOMIC DNA]</scope>
    <source>
        <strain evidence="4 5">FDS-564</strain>
    </source>
</reference>
<comment type="caution">
    <text evidence="4">The sequence shown here is derived from an EMBL/GenBank/DDBJ whole genome shotgun (WGS) entry which is preliminary data.</text>
</comment>
<sequence>MAKKIVTIVGATGNQGVSVINALSSKAEFHLRGLTRNPSSEQAQELADRGVEIVQGNIDDPSSIKSAFAGSHIIYAITDFFETFVRSDGAEARAVETRHGITLAEAAAAIPTLEHYIWSTLPDFDVLTGGKYPVPHAQSKVDVDLHIRRDLPDLAAKTTFFWITYYSSNFLIPVAAPVFVESANAWVHIQPVSPDTPIVSIGDIRVNAGKFVEAIIQQREKTIGGKVVLAEVETLTVDELLQRWAKVKGVKAVYLQTGLDAYHALWPKWAEEVGVMFQAFEFLGKKKWTSAHGEEMLTKEDLGITGLLGLDDSYKALKFPE</sequence>
<accession>A0AAN9UJU6</accession>
<keyword evidence="5" id="KW-1185">Reference proteome</keyword>
<dbReference type="EMBL" id="JAJSPL020000001">
    <property type="protein sequence ID" value="KAK7749634.1"/>
    <property type="molecule type" value="Genomic_DNA"/>
</dbReference>
<dbReference type="PANTHER" id="PTHR42748">
    <property type="entry name" value="NITROGEN METABOLITE REPRESSION PROTEIN NMRA FAMILY MEMBER"/>
    <property type="match status" value="1"/>
</dbReference>
<proteinExistence type="inferred from homology"/>
<evidence type="ECO:0000313" key="5">
    <source>
        <dbReference type="Proteomes" id="UP001320245"/>
    </source>
</evidence>
<evidence type="ECO:0000256" key="1">
    <source>
        <dbReference type="ARBA" id="ARBA00006328"/>
    </source>
</evidence>
<comment type="similarity">
    <text evidence="1">Belongs to the NmrA-type oxidoreductase family.</text>
</comment>
<organism evidence="4 5">
    <name type="scientific">Cytospora paraplurivora</name>
    <dbReference type="NCBI Taxonomy" id="2898453"/>
    <lineage>
        <taxon>Eukaryota</taxon>
        <taxon>Fungi</taxon>
        <taxon>Dikarya</taxon>
        <taxon>Ascomycota</taxon>
        <taxon>Pezizomycotina</taxon>
        <taxon>Sordariomycetes</taxon>
        <taxon>Sordariomycetidae</taxon>
        <taxon>Diaporthales</taxon>
        <taxon>Cytosporaceae</taxon>
        <taxon>Cytospora</taxon>
    </lineage>
</organism>